<evidence type="ECO:0000256" key="1">
    <source>
        <dbReference type="SAM" id="MobiDB-lite"/>
    </source>
</evidence>
<feature type="region of interest" description="Disordered" evidence="1">
    <location>
        <begin position="1"/>
        <end position="41"/>
    </location>
</feature>
<reference evidence="2" key="3">
    <citation type="submission" date="2021-05" db="UniProtKB">
        <authorList>
            <consortium name="EnsemblPlants"/>
        </authorList>
    </citation>
    <scope>IDENTIFICATION</scope>
    <source>
        <strain evidence="2">cv. B73</strain>
    </source>
</reference>
<keyword evidence="3" id="KW-1185">Reference proteome</keyword>
<organism evidence="2 3">
    <name type="scientific">Zea mays</name>
    <name type="common">Maize</name>
    <dbReference type="NCBI Taxonomy" id="4577"/>
    <lineage>
        <taxon>Eukaryota</taxon>
        <taxon>Viridiplantae</taxon>
        <taxon>Streptophyta</taxon>
        <taxon>Embryophyta</taxon>
        <taxon>Tracheophyta</taxon>
        <taxon>Spermatophyta</taxon>
        <taxon>Magnoliopsida</taxon>
        <taxon>Liliopsida</taxon>
        <taxon>Poales</taxon>
        <taxon>Poaceae</taxon>
        <taxon>PACMAD clade</taxon>
        <taxon>Panicoideae</taxon>
        <taxon>Andropogonodae</taxon>
        <taxon>Andropogoneae</taxon>
        <taxon>Tripsacinae</taxon>
        <taxon>Zea</taxon>
    </lineage>
</organism>
<evidence type="ECO:0000313" key="2">
    <source>
        <dbReference type="EnsemblPlants" id="Zm00001eb274610_P001"/>
    </source>
</evidence>
<dbReference type="EnsemblPlants" id="Zm00001eb274610_T001">
    <property type="protein sequence ID" value="Zm00001eb274610_P001"/>
    <property type="gene ID" value="Zm00001eb274610"/>
</dbReference>
<feature type="region of interest" description="Disordered" evidence="1">
    <location>
        <begin position="368"/>
        <end position="403"/>
    </location>
</feature>
<proteinExistence type="predicted"/>
<dbReference type="InterPro" id="IPR043129">
    <property type="entry name" value="ATPase_NBD"/>
</dbReference>
<reference evidence="2" key="2">
    <citation type="submission" date="2019-07" db="EMBL/GenBank/DDBJ databases">
        <authorList>
            <person name="Seetharam A."/>
            <person name="Woodhouse M."/>
            <person name="Cannon E."/>
        </authorList>
    </citation>
    <scope>NUCLEOTIDE SEQUENCE [LARGE SCALE GENOMIC DNA]</scope>
    <source>
        <strain evidence="2">cv. B73</strain>
    </source>
</reference>
<feature type="region of interest" description="Disordered" evidence="1">
    <location>
        <begin position="61"/>
        <end position="105"/>
    </location>
</feature>
<feature type="region of interest" description="Disordered" evidence="1">
    <location>
        <begin position="328"/>
        <end position="351"/>
    </location>
</feature>
<sequence>MDSGAQKPPAAAIPAPIRDTPPSPPRHARQLHPPSAPLPRASQCLPHEVVALVDLMAAHGKGAGGDGSHSRKPTLGVIPTRREPRAHRTSPPHRGSSVNPVENGRCRGYAAPRLRQQNWHGQGKPPAGFAGDDALRAVFPSIVGRPRHIGVMVEMGQKDAYVGDEVLQTDHDKTKAGEPGSEGGVYQASSEQMGMVLDASAAGGRKVELDGDMRWTSQVGPSSDPSQTLARTEDEMNRKGKLTCERGGGSHNQRAWFNTSMARIMNDMKIRTSLVWPVQDFRMLSMMSMLYSLASCLTMRERLSEGLKAVGARYVELMCSFIGDDAKSSNGEAARGGSNGGEKQGDESNGGGILSAVASRIGVVVSGANGDRSGSAEDGAKTSAGDAGHGSKGEEKGRGVNGGRIVEQIISNLPSDDQAPDADEASLLIAIIEN</sequence>
<feature type="compositionally biased region" description="Basic and acidic residues" evidence="1">
    <location>
        <begin position="389"/>
        <end position="398"/>
    </location>
</feature>
<feature type="region of interest" description="Disordered" evidence="1">
    <location>
        <begin position="215"/>
        <end position="236"/>
    </location>
</feature>
<evidence type="ECO:0000313" key="3">
    <source>
        <dbReference type="Proteomes" id="UP000007305"/>
    </source>
</evidence>
<dbReference type="InParanoid" id="A0A804UAQ1"/>
<accession>A0A804UAQ1</accession>
<feature type="compositionally biased region" description="Low complexity" evidence="1">
    <location>
        <begin position="8"/>
        <end position="17"/>
    </location>
</feature>
<dbReference type="Gene3D" id="2.30.36.70">
    <property type="entry name" value="Actin, Chain A, domain 2"/>
    <property type="match status" value="1"/>
</dbReference>
<dbReference type="AlphaFoldDB" id="A0A804UAQ1"/>
<reference evidence="3" key="1">
    <citation type="journal article" date="2009" name="Science">
        <title>The B73 maize genome: complexity, diversity, and dynamics.</title>
        <authorList>
            <person name="Schnable P.S."/>
            <person name="Ware D."/>
            <person name="Fulton R.S."/>
            <person name="Stein J.C."/>
            <person name="Wei F."/>
            <person name="Pasternak S."/>
            <person name="Liang C."/>
            <person name="Zhang J."/>
            <person name="Fulton L."/>
            <person name="Graves T.A."/>
            <person name="Minx P."/>
            <person name="Reily A.D."/>
            <person name="Courtney L."/>
            <person name="Kruchowski S.S."/>
            <person name="Tomlinson C."/>
            <person name="Strong C."/>
            <person name="Delehaunty K."/>
            <person name="Fronick C."/>
            <person name="Courtney B."/>
            <person name="Rock S.M."/>
            <person name="Belter E."/>
            <person name="Du F."/>
            <person name="Kim K."/>
            <person name="Abbott R.M."/>
            <person name="Cotton M."/>
            <person name="Levy A."/>
            <person name="Marchetto P."/>
            <person name="Ochoa K."/>
            <person name="Jackson S.M."/>
            <person name="Gillam B."/>
            <person name="Chen W."/>
            <person name="Yan L."/>
            <person name="Higginbotham J."/>
            <person name="Cardenas M."/>
            <person name="Waligorski J."/>
            <person name="Applebaum E."/>
            <person name="Phelps L."/>
            <person name="Falcone J."/>
            <person name="Kanchi K."/>
            <person name="Thane T."/>
            <person name="Scimone A."/>
            <person name="Thane N."/>
            <person name="Henke J."/>
            <person name="Wang T."/>
            <person name="Ruppert J."/>
            <person name="Shah N."/>
            <person name="Rotter K."/>
            <person name="Hodges J."/>
            <person name="Ingenthron E."/>
            <person name="Cordes M."/>
            <person name="Kohlberg S."/>
            <person name="Sgro J."/>
            <person name="Delgado B."/>
            <person name="Mead K."/>
            <person name="Chinwalla A."/>
            <person name="Leonard S."/>
            <person name="Crouse K."/>
            <person name="Collura K."/>
            <person name="Kudrna D."/>
            <person name="Currie J."/>
            <person name="He R."/>
            <person name="Angelova A."/>
            <person name="Rajasekar S."/>
            <person name="Mueller T."/>
            <person name="Lomeli R."/>
            <person name="Scara G."/>
            <person name="Ko A."/>
            <person name="Delaney K."/>
            <person name="Wissotski M."/>
            <person name="Lopez G."/>
            <person name="Campos D."/>
            <person name="Braidotti M."/>
            <person name="Ashley E."/>
            <person name="Golser W."/>
            <person name="Kim H."/>
            <person name="Lee S."/>
            <person name="Lin J."/>
            <person name="Dujmic Z."/>
            <person name="Kim W."/>
            <person name="Talag J."/>
            <person name="Zuccolo A."/>
            <person name="Fan C."/>
            <person name="Sebastian A."/>
            <person name="Kramer M."/>
            <person name="Spiegel L."/>
            <person name="Nascimento L."/>
            <person name="Zutavern T."/>
            <person name="Miller B."/>
            <person name="Ambroise C."/>
            <person name="Muller S."/>
            <person name="Spooner W."/>
            <person name="Narechania A."/>
            <person name="Ren L."/>
            <person name="Wei S."/>
            <person name="Kumari S."/>
            <person name="Faga B."/>
            <person name="Levy M.J."/>
            <person name="McMahan L."/>
            <person name="Van Buren P."/>
            <person name="Vaughn M.W."/>
            <person name="Ying K."/>
            <person name="Yeh C.-T."/>
            <person name="Emrich S.J."/>
            <person name="Jia Y."/>
            <person name="Kalyanaraman A."/>
            <person name="Hsia A.-P."/>
            <person name="Barbazuk W.B."/>
            <person name="Baucom R.S."/>
            <person name="Brutnell T.P."/>
            <person name="Carpita N.C."/>
            <person name="Chaparro C."/>
            <person name="Chia J.-M."/>
            <person name="Deragon J.-M."/>
            <person name="Estill J.C."/>
            <person name="Fu Y."/>
            <person name="Jeddeloh J.A."/>
            <person name="Han Y."/>
            <person name="Lee H."/>
            <person name="Li P."/>
            <person name="Lisch D.R."/>
            <person name="Liu S."/>
            <person name="Liu Z."/>
            <person name="Nagel D.H."/>
            <person name="McCann M.C."/>
            <person name="SanMiguel P."/>
            <person name="Myers A.M."/>
            <person name="Nettleton D."/>
            <person name="Nguyen J."/>
            <person name="Penning B.W."/>
            <person name="Ponnala L."/>
            <person name="Schneider K.L."/>
            <person name="Schwartz D.C."/>
            <person name="Sharma A."/>
            <person name="Soderlund C."/>
            <person name="Springer N.M."/>
            <person name="Sun Q."/>
            <person name="Wang H."/>
            <person name="Waterman M."/>
            <person name="Westerman R."/>
            <person name="Wolfgruber T.K."/>
            <person name="Yang L."/>
            <person name="Yu Y."/>
            <person name="Zhang L."/>
            <person name="Zhou S."/>
            <person name="Zhu Q."/>
            <person name="Bennetzen J.L."/>
            <person name="Dawe R.K."/>
            <person name="Jiang J."/>
            <person name="Jiang N."/>
            <person name="Presting G.G."/>
            <person name="Wessler S.R."/>
            <person name="Aluru S."/>
            <person name="Martienssen R.A."/>
            <person name="Clifton S.W."/>
            <person name="McCombie W.R."/>
            <person name="Wing R.A."/>
            <person name="Wilson R.K."/>
        </authorList>
    </citation>
    <scope>NUCLEOTIDE SEQUENCE [LARGE SCALE GENOMIC DNA]</scope>
    <source>
        <strain evidence="3">cv. B73</strain>
    </source>
</reference>
<feature type="compositionally biased region" description="Polar residues" evidence="1">
    <location>
        <begin position="215"/>
        <end position="230"/>
    </location>
</feature>
<dbReference type="Gramene" id="Zm00001eb274610_T001">
    <property type="protein sequence ID" value="Zm00001eb274610_P001"/>
    <property type="gene ID" value="Zm00001eb274610"/>
</dbReference>
<name>A0A804UAQ1_MAIZE</name>
<feature type="compositionally biased region" description="Gly residues" evidence="1">
    <location>
        <begin position="337"/>
        <end position="351"/>
    </location>
</feature>
<dbReference type="SUPFAM" id="SSF53067">
    <property type="entry name" value="Actin-like ATPase domain"/>
    <property type="match status" value="1"/>
</dbReference>
<protein>
    <submittedName>
        <fullName evidence="2">Uncharacterized protein</fullName>
    </submittedName>
</protein>
<dbReference type="Proteomes" id="UP000007305">
    <property type="component" value="Chromosome 6"/>
</dbReference>